<dbReference type="Gene3D" id="1.20.1250.20">
    <property type="entry name" value="MFS general substrate transporter like domains"/>
    <property type="match status" value="2"/>
</dbReference>
<dbReference type="EMBL" id="JAQQWI010000006">
    <property type="protein sequence ID" value="KAK8032983.1"/>
    <property type="molecule type" value="Genomic_DNA"/>
</dbReference>
<evidence type="ECO:0000256" key="7">
    <source>
        <dbReference type="SAM" id="Phobius"/>
    </source>
</evidence>
<feature type="transmembrane region" description="Helical" evidence="7">
    <location>
        <begin position="407"/>
        <end position="425"/>
    </location>
</feature>
<protein>
    <submittedName>
        <fullName evidence="8">Major facilitator superfamily domain-containing protein</fullName>
    </submittedName>
</protein>
<evidence type="ECO:0000313" key="8">
    <source>
        <dbReference type="EMBL" id="KAK8032983.1"/>
    </source>
</evidence>
<feature type="region of interest" description="Disordered" evidence="6">
    <location>
        <begin position="1"/>
        <end position="48"/>
    </location>
</feature>
<evidence type="ECO:0000256" key="1">
    <source>
        <dbReference type="ARBA" id="ARBA00004141"/>
    </source>
</evidence>
<keyword evidence="3 7" id="KW-0812">Transmembrane</keyword>
<comment type="caution">
    <text evidence="8">The sequence shown here is derived from an EMBL/GenBank/DDBJ whole genome shotgun (WGS) entry which is preliminary data.</text>
</comment>
<keyword evidence="2" id="KW-0813">Transport</keyword>
<evidence type="ECO:0000256" key="6">
    <source>
        <dbReference type="SAM" id="MobiDB-lite"/>
    </source>
</evidence>
<evidence type="ECO:0000256" key="4">
    <source>
        <dbReference type="ARBA" id="ARBA00022989"/>
    </source>
</evidence>
<evidence type="ECO:0000256" key="5">
    <source>
        <dbReference type="ARBA" id="ARBA00023136"/>
    </source>
</evidence>
<gene>
    <name evidence="8" type="ORF">PG991_002381</name>
</gene>
<keyword evidence="4 7" id="KW-1133">Transmembrane helix</keyword>
<feature type="transmembrane region" description="Helical" evidence="7">
    <location>
        <begin position="437"/>
        <end position="456"/>
    </location>
</feature>
<keyword evidence="9" id="KW-1185">Reference proteome</keyword>
<feature type="transmembrane region" description="Helical" evidence="7">
    <location>
        <begin position="379"/>
        <end position="400"/>
    </location>
</feature>
<proteinExistence type="predicted"/>
<dbReference type="InterPro" id="IPR011701">
    <property type="entry name" value="MFS"/>
</dbReference>
<feature type="transmembrane region" description="Helical" evidence="7">
    <location>
        <begin position="165"/>
        <end position="191"/>
    </location>
</feature>
<comment type="subcellular location">
    <subcellularLocation>
        <location evidence="1">Membrane</location>
        <topology evidence="1">Multi-pass membrane protein</topology>
    </subcellularLocation>
</comment>
<evidence type="ECO:0000313" key="9">
    <source>
        <dbReference type="Proteomes" id="UP001396898"/>
    </source>
</evidence>
<accession>A0ABR1SF78</accession>
<feature type="transmembrane region" description="Helical" evidence="7">
    <location>
        <begin position="501"/>
        <end position="521"/>
    </location>
</feature>
<feature type="transmembrane region" description="Helical" evidence="7">
    <location>
        <begin position="240"/>
        <end position="263"/>
    </location>
</feature>
<keyword evidence="5 7" id="KW-0472">Membrane</keyword>
<name>A0ABR1SF78_9PEZI</name>
<reference evidence="8 9" key="1">
    <citation type="submission" date="2023-01" db="EMBL/GenBank/DDBJ databases">
        <title>Analysis of 21 Apiospora genomes using comparative genomics revels a genus with tremendous synthesis potential of carbohydrate active enzymes and secondary metabolites.</title>
        <authorList>
            <person name="Sorensen T."/>
        </authorList>
    </citation>
    <scope>NUCLEOTIDE SEQUENCE [LARGE SCALE GENOMIC DNA]</scope>
    <source>
        <strain evidence="8 9">CBS 20057</strain>
    </source>
</reference>
<dbReference type="PANTHER" id="PTHR43791">
    <property type="entry name" value="PERMEASE-RELATED"/>
    <property type="match status" value="1"/>
</dbReference>
<sequence length="560" mass="61444">MTGDGEKASVPAEYTSPSAGGDSSVPDDGDADIEKTGSAPAPNPDVQAGTVLKHADKNDADEAYKVLVGHEGETVVITPEEEKKLLRKIDLNLMPLLCIVYGLNYLDKTTVSYASVMGLKTDIKLVGQDYSWIGSMFYFGYLFWEYPTNRLLQRLPLAKYSAFNVIMWGLTLCCMAAVQNFAGAMTVRFFLGVFEAAVSPGFALFTSQWCKSLGVDDKLTTAADGEWPDTISEQGSRTGIWFSFNGVGQIVGGCVAYGIAVGTKHHPVAIKSWQLVFLVIGLFTAAMGAVFLWLMPDSQLNARFLTPKERVMAVERIRVNQQGVGNKHFKWYQCKEALTDPMIWAFVFYSLVADIPNGGISNFFSQLIVSFGYTPEDSLLLGIPGGAVEVVALIACGYLGDKYKNRLLFSTVGMIIAILGMLLITCLPESNSPGRLVGYYLTQASPTPFVALLSLISTNVAGWTKKTTVAAMYLIGYCVGNIIGPQVFRDKDAPQYRPAEITIVVCYAVSLVDLLFIYLWCKRENKKKAVIRAAPGYEKLQGQEFMDLTDRENPEFIYSV</sequence>
<dbReference type="InterPro" id="IPR036259">
    <property type="entry name" value="MFS_trans_sf"/>
</dbReference>
<organism evidence="8 9">
    <name type="scientific">Apiospora marii</name>
    <dbReference type="NCBI Taxonomy" id="335849"/>
    <lineage>
        <taxon>Eukaryota</taxon>
        <taxon>Fungi</taxon>
        <taxon>Dikarya</taxon>
        <taxon>Ascomycota</taxon>
        <taxon>Pezizomycotina</taxon>
        <taxon>Sordariomycetes</taxon>
        <taxon>Xylariomycetidae</taxon>
        <taxon>Amphisphaeriales</taxon>
        <taxon>Apiosporaceae</taxon>
        <taxon>Apiospora</taxon>
    </lineage>
</organism>
<dbReference type="Proteomes" id="UP001396898">
    <property type="component" value="Unassembled WGS sequence"/>
</dbReference>
<dbReference type="Pfam" id="PF07690">
    <property type="entry name" value="MFS_1"/>
    <property type="match status" value="1"/>
</dbReference>
<dbReference type="SUPFAM" id="SSF103473">
    <property type="entry name" value="MFS general substrate transporter"/>
    <property type="match status" value="1"/>
</dbReference>
<feature type="transmembrane region" description="Helical" evidence="7">
    <location>
        <begin position="126"/>
        <end position="144"/>
    </location>
</feature>
<evidence type="ECO:0000256" key="2">
    <source>
        <dbReference type="ARBA" id="ARBA00022448"/>
    </source>
</evidence>
<feature type="transmembrane region" description="Helical" evidence="7">
    <location>
        <begin position="468"/>
        <end position="489"/>
    </location>
</feature>
<dbReference type="PANTHER" id="PTHR43791:SF1">
    <property type="entry name" value="ALLANTOATE PERMEASE"/>
    <property type="match status" value="1"/>
</dbReference>
<evidence type="ECO:0000256" key="3">
    <source>
        <dbReference type="ARBA" id="ARBA00022692"/>
    </source>
</evidence>
<feature type="transmembrane region" description="Helical" evidence="7">
    <location>
        <begin position="275"/>
        <end position="295"/>
    </location>
</feature>
<dbReference type="CDD" id="cd17327">
    <property type="entry name" value="MFS_FEN2_like"/>
    <property type="match status" value="1"/>
</dbReference>